<feature type="transmembrane region" description="Helical" evidence="6">
    <location>
        <begin position="341"/>
        <end position="363"/>
    </location>
</feature>
<dbReference type="STRING" id="61395.A0A1Y1W1N4"/>
<dbReference type="GeneID" id="63804958"/>
<name>A0A1Y1W1N4_9FUNG</name>
<comment type="similarity">
    <text evidence="2">Belongs to the multi antimicrobial extrusion (MATE) (TC 2.A.66.1) family.</text>
</comment>
<dbReference type="PANTHER" id="PTHR11206">
    <property type="entry name" value="MULTIDRUG RESISTANCE PROTEIN"/>
    <property type="match status" value="1"/>
</dbReference>
<proteinExistence type="inferred from homology"/>
<dbReference type="OrthoDB" id="2126698at2759"/>
<comment type="subcellular location">
    <subcellularLocation>
        <location evidence="1">Membrane</location>
        <topology evidence="1">Multi-pass membrane protein</topology>
    </subcellularLocation>
</comment>
<sequence length="460" mass="49365">MAMIKQEASWLALSSVPLALSYFCQNSFVFISMLSVGRLGVNELAAASLSVMIINFTINMPCIGLACALETFCGTAYTAAKDKTQVGFHTQRGLVAVTLQLMPMAMIGQTAEVAALCGVFLRVWLLGSWPLVAFECLKRFVQAQGIMQAGTWVMAVVCPIHIVLSQQLVWSPHVGMGFVGAPLATVITNWLLFLGIVGYIACSRAKQAWGGLTLTCLDGIWEFYKLAIPSAAMMACSWSVFELVTFGSSIFGAVSLAAQACIFSAIGMTYQAPAAIGSATATRVGNALGRGKQRRARTASYVSICIGYIVGISCAIMFYVNRHSWGYIFTDDDAVVEVCSRLMPFFIFVQTFDGMNGLVAGILRALGKQSLGAMLAFPSFWVLGVPIGFYLGMGAPGLQIVGLWIGLTIGITVFALAQQAFIFCAIDWRHEVQVCFDRLAVSSTSKPAQHHAADDYGAIA</sequence>
<dbReference type="GO" id="GO:0015297">
    <property type="term" value="F:antiporter activity"/>
    <property type="evidence" value="ECO:0007669"/>
    <property type="project" value="InterPro"/>
</dbReference>
<feature type="transmembrane region" description="Helical" evidence="6">
    <location>
        <begin position="299"/>
        <end position="321"/>
    </location>
</feature>
<evidence type="ECO:0000256" key="1">
    <source>
        <dbReference type="ARBA" id="ARBA00004141"/>
    </source>
</evidence>
<feature type="transmembrane region" description="Helical" evidence="6">
    <location>
        <begin position="146"/>
        <end position="164"/>
    </location>
</feature>
<feature type="transmembrane region" description="Helical" evidence="6">
    <location>
        <begin position="45"/>
        <end position="69"/>
    </location>
</feature>
<accession>A0A1Y1W1N4</accession>
<reference evidence="7 8" key="1">
    <citation type="submission" date="2016-07" db="EMBL/GenBank/DDBJ databases">
        <title>Pervasive Adenine N6-methylation of Active Genes in Fungi.</title>
        <authorList>
            <consortium name="DOE Joint Genome Institute"/>
            <person name="Mondo S.J."/>
            <person name="Dannebaum R.O."/>
            <person name="Kuo R.C."/>
            <person name="Labutti K."/>
            <person name="Haridas S."/>
            <person name="Kuo A."/>
            <person name="Salamov A."/>
            <person name="Ahrendt S.R."/>
            <person name="Lipzen A."/>
            <person name="Sullivan W."/>
            <person name="Andreopoulos W.B."/>
            <person name="Clum A."/>
            <person name="Lindquist E."/>
            <person name="Daum C."/>
            <person name="Ramamoorthy G.K."/>
            <person name="Gryganskyi A."/>
            <person name="Culley D."/>
            <person name="Magnuson J.K."/>
            <person name="James T.Y."/>
            <person name="O'Malley M.A."/>
            <person name="Stajich J.E."/>
            <person name="Spatafora J.W."/>
            <person name="Visel A."/>
            <person name="Grigoriev I.V."/>
        </authorList>
    </citation>
    <scope>NUCLEOTIDE SEQUENCE [LARGE SCALE GENOMIC DNA]</scope>
    <source>
        <strain evidence="7 8">ATCC 12442</strain>
    </source>
</reference>
<keyword evidence="5 6" id="KW-0472">Membrane</keyword>
<dbReference type="InterPro" id="IPR045069">
    <property type="entry name" value="MATE_euk"/>
</dbReference>
<feature type="transmembrane region" description="Helical" evidence="6">
    <location>
        <begin position="176"/>
        <end position="202"/>
    </location>
</feature>
<dbReference type="RefSeq" id="XP_040740946.1">
    <property type="nucleotide sequence ID" value="XM_040888310.1"/>
</dbReference>
<dbReference type="GO" id="GO:1990961">
    <property type="term" value="P:xenobiotic detoxification by transmembrane export across the plasma membrane"/>
    <property type="evidence" value="ECO:0007669"/>
    <property type="project" value="InterPro"/>
</dbReference>
<evidence type="ECO:0000256" key="5">
    <source>
        <dbReference type="ARBA" id="ARBA00023136"/>
    </source>
</evidence>
<dbReference type="AlphaFoldDB" id="A0A1Y1W1N4"/>
<dbReference type="GO" id="GO:0042910">
    <property type="term" value="F:xenobiotic transmembrane transporter activity"/>
    <property type="evidence" value="ECO:0007669"/>
    <property type="project" value="InterPro"/>
</dbReference>
<protein>
    <submittedName>
        <fullName evidence="7">MATE efflux family protein</fullName>
    </submittedName>
</protein>
<feature type="transmembrane region" description="Helical" evidence="6">
    <location>
        <begin position="370"/>
        <end position="391"/>
    </location>
</feature>
<gene>
    <name evidence="7" type="ORF">DL89DRAFT_269473</name>
</gene>
<keyword evidence="3 6" id="KW-0812">Transmembrane</keyword>
<dbReference type="EMBL" id="MCFD01000013">
    <property type="protein sequence ID" value="ORX67024.1"/>
    <property type="molecule type" value="Genomic_DNA"/>
</dbReference>
<feature type="transmembrane region" description="Helical" evidence="6">
    <location>
        <begin position="403"/>
        <end position="426"/>
    </location>
</feature>
<organism evidence="7 8">
    <name type="scientific">Linderina pennispora</name>
    <dbReference type="NCBI Taxonomy" id="61395"/>
    <lineage>
        <taxon>Eukaryota</taxon>
        <taxon>Fungi</taxon>
        <taxon>Fungi incertae sedis</taxon>
        <taxon>Zoopagomycota</taxon>
        <taxon>Kickxellomycotina</taxon>
        <taxon>Kickxellomycetes</taxon>
        <taxon>Kickxellales</taxon>
        <taxon>Kickxellaceae</taxon>
        <taxon>Linderina</taxon>
    </lineage>
</organism>
<keyword evidence="4 6" id="KW-1133">Transmembrane helix</keyword>
<feature type="transmembrane region" description="Helical" evidence="6">
    <location>
        <begin position="223"/>
        <end position="241"/>
    </location>
</feature>
<evidence type="ECO:0000256" key="3">
    <source>
        <dbReference type="ARBA" id="ARBA00022692"/>
    </source>
</evidence>
<dbReference type="NCBIfam" id="TIGR00797">
    <property type="entry name" value="matE"/>
    <property type="match status" value="1"/>
</dbReference>
<comment type="caution">
    <text evidence="7">The sequence shown here is derived from an EMBL/GenBank/DDBJ whole genome shotgun (WGS) entry which is preliminary data.</text>
</comment>
<dbReference type="GO" id="GO:0016020">
    <property type="term" value="C:membrane"/>
    <property type="evidence" value="ECO:0007669"/>
    <property type="project" value="UniProtKB-SubCell"/>
</dbReference>
<dbReference type="InterPro" id="IPR002528">
    <property type="entry name" value="MATE_fam"/>
</dbReference>
<evidence type="ECO:0000256" key="4">
    <source>
        <dbReference type="ARBA" id="ARBA00022989"/>
    </source>
</evidence>
<evidence type="ECO:0000313" key="8">
    <source>
        <dbReference type="Proteomes" id="UP000193922"/>
    </source>
</evidence>
<evidence type="ECO:0000256" key="6">
    <source>
        <dbReference type="SAM" id="Phobius"/>
    </source>
</evidence>
<evidence type="ECO:0000256" key="2">
    <source>
        <dbReference type="ARBA" id="ARBA00010199"/>
    </source>
</evidence>
<evidence type="ECO:0000313" key="7">
    <source>
        <dbReference type="EMBL" id="ORX67024.1"/>
    </source>
</evidence>
<keyword evidence="8" id="KW-1185">Reference proteome</keyword>
<dbReference type="Pfam" id="PF01554">
    <property type="entry name" value="MatE"/>
    <property type="match status" value="2"/>
</dbReference>
<dbReference type="CDD" id="cd13132">
    <property type="entry name" value="MATE_eukaryotic"/>
    <property type="match status" value="1"/>
</dbReference>
<dbReference type="Proteomes" id="UP000193922">
    <property type="component" value="Unassembled WGS sequence"/>
</dbReference>